<evidence type="ECO:0000313" key="3">
    <source>
        <dbReference type="EMBL" id="AUX27144.1"/>
    </source>
</evidence>
<dbReference type="AlphaFoldDB" id="A0A4P2QBQ6"/>
<dbReference type="EMBL" id="CP012670">
    <property type="protein sequence ID" value="AUX27144.1"/>
    <property type="molecule type" value="Genomic_DNA"/>
</dbReference>
<organism evidence="3 4">
    <name type="scientific">Sorangium cellulosum</name>
    <name type="common">Polyangium cellulosum</name>
    <dbReference type="NCBI Taxonomy" id="56"/>
    <lineage>
        <taxon>Bacteria</taxon>
        <taxon>Pseudomonadati</taxon>
        <taxon>Myxococcota</taxon>
        <taxon>Polyangia</taxon>
        <taxon>Polyangiales</taxon>
        <taxon>Polyangiaceae</taxon>
        <taxon>Sorangium</taxon>
    </lineage>
</organism>
<feature type="transmembrane region" description="Helical" evidence="2">
    <location>
        <begin position="119"/>
        <end position="140"/>
    </location>
</feature>
<keyword evidence="2" id="KW-0472">Membrane</keyword>
<keyword evidence="2" id="KW-1133">Transmembrane helix</keyword>
<evidence type="ECO:0000256" key="1">
    <source>
        <dbReference type="SAM" id="MobiDB-lite"/>
    </source>
</evidence>
<dbReference type="RefSeq" id="WP_129355214.1">
    <property type="nucleotide sequence ID" value="NZ_CP012670.1"/>
</dbReference>
<name>A0A4P2QBQ6_SORCE</name>
<proteinExistence type="predicted"/>
<feature type="compositionally biased region" description="Basic residues" evidence="1">
    <location>
        <begin position="41"/>
        <end position="51"/>
    </location>
</feature>
<feature type="compositionally biased region" description="Low complexity" evidence="1">
    <location>
        <begin position="18"/>
        <end position="33"/>
    </location>
</feature>
<evidence type="ECO:0000256" key="2">
    <source>
        <dbReference type="SAM" id="Phobius"/>
    </source>
</evidence>
<protein>
    <submittedName>
        <fullName evidence="3">Uncharacterized protein</fullName>
    </submittedName>
</protein>
<evidence type="ECO:0000313" key="4">
    <source>
        <dbReference type="Proteomes" id="UP000295781"/>
    </source>
</evidence>
<gene>
    <name evidence="3" type="ORF">SOCEGT47_077240</name>
</gene>
<reference evidence="3 4" key="1">
    <citation type="submission" date="2015-09" db="EMBL/GenBank/DDBJ databases">
        <title>Sorangium comparison.</title>
        <authorList>
            <person name="Zaburannyi N."/>
            <person name="Bunk B."/>
            <person name="Overmann J."/>
            <person name="Mueller R."/>
        </authorList>
    </citation>
    <scope>NUCLEOTIDE SEQUENCE [LARGE SCALE GENOMIC DNA]</scope>
    <source>
        <strain evidence="3 4">So ceGT47</strain>
    </source>
</reference>
<feature type="region of interest" description="Disordered" evidence="1">
    <location>
        <begin position="1"/>
        <end position="77"/>
    </location>
</feature>
<dbReference type="Proteomes" id="UP000295781">
    <property type="component" value="Chromosome"/>
</dbReference>
<sequence>MTDREPADAAAEPGPTDAARGAGRAGEEPGAAPDRADGAAPRRRSKKRGKRRDAEAASPPPEGAPARPRDPALERVQQAFERGDYALVRAEAGRLAREAERADVRRAARELLRRIDPDPLAVILLLAAVALLAFLSLWYWSHAHAAP</sequence>
<keyword evidence="2" id="KW-0812">Transmembrane</keyword>
<accession>A0A4P2QBQ6</accession>